<name>A0ABS0Y709_9HYPH</name>
<dbReference type="Pfam" id="PF02653">
    <property type="entry name" value="BPD_transp_2"/>
    <property type="match status" value="1"/>
</dbReference>
<dbReference type="CDD" id="cd06581">
    <property type="entry name" value="TM_PBP1_LivM_like"/>
    <property type="match status" value="1"/>
</dbReference>
<feature type="transmembrane region" description="Helical" evidence="6">
    <location>
        <begin position="32"/>
        <end position="49"/>
    </location>
</feature>
<accession>A0ABS0Y709</accession>
<gene>
    <name evidence="7" type="ORF">JAO75_22105</name>
</gene>
<dbReference type="InterPro" id="IPR043428">
    <property type="entry name" value="LivM-like"/>
</dbReference>
<keyword evidence="5 6" id="KW-0472">Membrane</keyword>
<evidence type="ECO:0000256" key="2">
    <source>
        <dbReference type="ARBA" id="ARBA00022475"/>
    </source>
</evidence>
<evidence type="ECO:0000256" key="1">
    <source>
        <dbReference type="ARBA" id="ARBA00004651"/>
    </source>
</evidence>
<organism evidence="7 8">
    <name type="scientific">Microvirga splendida</name>
    <dbReference type="NCBI Taxonomy" id="2795727"/>
    <lineage>
        <taxon>Bacteria</taxon>
        <taxon>Pseudomonadati</taxon>
        <taxon>Pseudomonadota</taxon>
        <taxon>Alphaproteobacteria</taxon>
        <taxon>Hyphomicrobiales</taxon>
        <taxon>Methylobacteriaceae</taxon>
        <taxon>Microvirga</taxon>
    </lineage>
</organism>
<evidence type="ECO:0000256" key="6">
    <source>
        <dbReference type="SAM" id="Phobius"/>
    </source>
</evidence>
<evidence type="ECO:0000256" key="3">
    <source>
        <dbReference type="ARBA" id="ARBA00022692"/>
    </source>
</evidence>
<keyword evidence="2" id="KW-1003">Cell membrane</keyword>
<reference evidence="8" key="1">
    <citation type="submission" date="2020-12" db="EMBL/GenBank/DDBJ databases">
        <title>Hymenobacter sp.</title>
        <authorList>
            <person name="Kim M.K."/>
        </authorList>
    </citation>
    <scope>NUCLEOTIDE SEQUENCE [LARGE SCALE GENOMIC DNA]</scope>
    <source>
        <strain evidence="8">BT325</strain>
    </source>
</reference>
<dbReference type="EMBL" id="JAELXT010000039">
    <property type="protein sequence ID" value="MBJ6128098.1"/>
    <property type="molecule type" value="Genomic_DNA"/>
</dbReference>
<dbReference type="PANTHER" id="PTHR30482">
    <property type="entry name" value="HIGH-AFFINITY BRANCHED-CHAIN AMINO ACID TRANSPORT SYSTEM PERMEASE"/>
    <property type="match status" value="1"/>
</dbReference>
<dbReference type="PANTHER" id="PTHR30482:SF20">
    <property type="entry name" value="HIGH-AFFINITY BRANCHED-CHAIN AMINO ACID TRANSPORT SYSTEM PERMEASE PROTEIN LIVM"/>
    <property type="match status" value="1"/>
</dbReference>
<comment type="subcellular location">
    <subcellularLocation>
        <location evidence="1">Cell membrane</location>
        <topology evidence="1">Multi-pass membrane protein</topology>
    </subcellularLocation>
</comment>
<feature type="transmembrane region" description="Helical" evidence="6">
    <location>
        <begin position="163"/>
        <end position="181"/>
    </location>
</feature>
<feature type="transmembrane region" description="Helical" evidence="6">
    <location>
        <begin position="287"/>
        <end position="311"/>
    </location>
</feature>
<dbReference type="Proteomes" id="UP000620670">
    <property type="component" value="Unassembled WGS sequence"/>
</dbReference>
<feature type="transmembrane region" description="Helical" evidence="6">
    <location>
        <begin position="236"/>
        <end position="255"/>
    </location>
</feature>
<evidence type="ECO:0000256" key="4">
    <source>
        <dbReference type="ARBA" id="ARBA00022989"/>
    </source>
</evidence>
<evidence type="ECO:0000313" key="7">
    <source>
        <dbReference type="EMBL" id="MBJ6128098.1"/>
    </source>
</evidence>
<keyword evidence="4 6" id="KW-1133">Transmembrane helix</keyword>
<feature type="transmembrane region" description="Helical" evidence="6">
    <location>
        <begin position="86"/>
        <end position="106"/>
    </location>
</feature>
<feature type="transmembrane region" description="Helical" evidence="6">
    <location>
        <begin position="113"/>
        <end position="133"/>
    </location>
</feature>
<feature type="transmembrane region" description="Helical" evidence="6">
    <location>
        <begin position="61"/>
        <end position="80"/>
    </location>
</feature>
<evidence type="ECO:0000313" key="8">
    <source>
        <dbReference type="Proteomes" id="UP000620670"/>
    </source>
</evidence>
<feature type="transmembrane region" description="Helical" evidence="6">
    <location>
        <begin position="7"/>
        <end position="26"/>
    </location>
</feature>
<keyword evidence="8" id="KW-1185">Reference proteome</keyword>
<dbReference type="InterPro" id="IPR001851">
    <property type="entry name" value="ABC_transp_permease"/>
</dbReference>
<evidence type="ECO:0000256" key="5">
    <source>
        <dbReference type="ARBA" id="ARBA00023136"/>
    </source>
</evidence>
<protein>
    <submittedName>
        <fullName evidence="7">Branched-chain amino acid ABC transporter permease</fullName>
    </submittedName>
</protein>
<sequence>MIMNTGLKTILFAAPAVLGFFVPMALGGSGAVYAACVLVAIFAVMSYGLDIIVSDLGEVSLAHTVFFAAGAYTTALLSASAGMGPILSLAGSILVALAVAALLGFVTLQLREFVFSLVTYAVAVVAATIAQNWSFLGGSDGLRGIPPFEISLLGFSARNDQELWPVAYLLLLVAIYMVSSFRRSKLGKAAMMVHLNQRLAVTSGVDPQQTRLQVFLLSAPITASAGWLYAYQRAYISADVLEAYFLILMLTAVVVMGRRLLLGPLAGVALILVQEKFFSFGGYVDKIILGSVLIVSLAFLPNGIIGLFASIRTLFPRRTMPIGKTIPERS</sequence>
<keyword evidence="3 6" id="KW-0812">Transmembrane</keyword>
<comment type="caution">
    <text evidence="7">The sequence shown here is derived from an EMBL/GenBank/DDBJ whole genome shotgun (WGS) entry which is preliminary data.</text>
</comment>
<proteinExistence type="predicted"/>